<dbReference type="Proteomes" id="UP001052739">
    <property type="component" value="Unassembled WGS sequence"/>
</dbReference>
<dbReference type="EMBL" id="BNDW01000117">
    <property type="protein sequence ID" value="GHI27144.1"/>
    <property type="molecule type" value="Genomic_DNA"/>
</dbReference>
<dbReference type="InterPro" id="IPR026487">
    <property type="entry name" value="CHP04141"/>
</dbReference>
<accession>A0ABQ3PQ57</accession>
<proteinExistence type="predicted"/>
<keyword evidence="3" id="KW-1185">Reference proteome</keyword>
<reference evidence="2" key="1">
    <citation type="submission" date="2024-05" db="EMBL/GenBank/DDBJ databases">
        <title>Whole genome shotgun sequence of Streptomyces hydrogenans NBRC 13475.</title>
        <authorList>
            <person name="Komaki H."/>
            <person name="Tamura T."/>
        </authorList>
    </citation>
    <scope>NUCLEOTIDE SEQUENCE</scope>
    <source>
        <strain evidence="2">NBRC 13475</strain>
    </source>
</reference>
<organism evidence="2 3">
    <name type="scientific">Streptomyces hydrogenans</name>
    <dbReference type="NCBI Taxonomy" id="1873719"/>
    <lineage>
        <taxon>Bacteria</taxon>
        <taxon>Bacillati</taxon>
        <taxon>Actinomycetota</taxon>
        <taxon>Actinomycetes</taxon>
        <taxon>Kitasatosporales</taxon>
        <taxon>Streptomycetaceae</taxon>
        <taxon>Streptomyces</taxon>
    </lineage>
</organism>
<name>A0ABQ3PQ57_9ACTN</name>
<evidence type="ECO:0000313" key="2">
    <source>
        <dbReference type="EMBL" id="GHI27144.1"/>
    </source>
</evidence>
<protein>
    <submittedName>
        <fullName evidence="2">Uncharacterized protein</fullName>
    </submittedName>
</protein>
<sequence length="78" mass="8692">MDARQGQANAASSRWPPTPDHHLLEDFGTRRVVFGIRLKDGQDISVTSLFAFAQVSLIQAARRLHDMNAHVGVIAIRR</sequence>
<comment type="caution">
    <text evidence="2">The sequence shown here is derived from an EMBL/GenBank/DDBJ whole genome shotgun (WGS) entry which is preliminary data.</text>
</comment>
<feature type="region of interest" description="Disordered" evidence="1">
    <location>
        <begin position="1"/>
        <end position="21"/>
    </location>
</feature>
<evidence type="ECO:0000256" key="1">
    <source>
        <dbReference type="SAM" id="MobiDB-lite"/>
    </source>
</evidence>
<evidence type="ECO:0000313" key="3">
    <source>
        <dbReference type="Proteomes" id="UP001052739"/>
    </source>
</evidence>
<dbReference type="Pfam" id="PF19614">
    <property type="entry name" value="DUF6119"/>
    <property type="match status" value="1"/>
</dbReference>
<dbReference type="RefSeq" id="WP_190224491.1">
    <property type="nucleotide sequence ID" value="NZ_BNBS01000061.1"/>
</dbReference>
<gene>
    <name evidence="2" type="ORF">Shyd_85150</name>
</gene>
<feature type="compositionally biased region" description="Polar residues" evidence="1">
    <location>
        <begin position="1"/>
        <end position="12"/>
    </location>
</feature>